<evidence type="ECO:0000313" key="2">
    <source>
        <dbReference type="EMBL" id="KAK0637398.1"/>
    </source>
</evidence>
<comment type="caution">
    <text evidence="2">The sequence shown here is derived from an EMBL/GenBank/DDBJ whole genome shotgun (WGS) entry which is preliminary data.</text>
</comment>
<dbReference type="AlphaFoldDB" id="A0AA39XNP9"/>
<dbReference type="EMBL" id="JAULSR010000001">
    <property type="protein sequence ID" value="KAK0637398.1"/>
    <property type="molecule type" value="Genomic_DNA"/>
</dbReference>
<keyword evidence="3" id="KW-1185">Reference proteome</keyword>
<evidence type="ECO:0000313" key="3">
    <source>
        <dbReference type="Proteomes" id="UP001174934"/>
    </source>
</evidence>
<feature type="compositionally biased region" description="Basic and acidic residues" evidence="1">
    <location>
        <begin position="1144"/>
        <end position="1159"/>
    </location>
</feature>
<name>A0AA39XNP9_9PEZI</name>
<protein>
    <submittedName>
        <fullName evidence="2">Uncharacterized protein</fullName>
    </submittedName>
</protein>
<dbReference type="Proteomes" id="UP001174934">
    <property type="component" value="Unassembled WGS sequence"/>
</dbReference>
<feature type="compositionally biased region" description="Acidic residues" evidence="1">
    <location>
        <begin position="306"/>
        <end position="322"/>
    </location>
</feature>
<gene>
    <name evidence="2" type="ORF">B0T17DRAFT_108930</name>
</gene>
<organism evidence="2 3">
    <name type="scientific">Bombardia bombarda</name>
    <dbReference type="NCBI Taxonomy" id="252184"/>
    <lineage>
        <taxon>Eukaryota</taxon>
        <taxon>Fungi</taxon>
        <taxon>Dikarya</taxon>
        <taxon>Ascomycota</taxon>
        <taxon>Pezizomycotina</taxon>
        <taxon>Sordariomycetes</taxon>
        <taxon>Sordariomycetidae</taxon>
        <taxon>Sordariales</taxon>
        <taxon>Lasiosphaeriaceae</taxon>
        <taxon>Bombardia</taxon>
    </lineage>
</organism>
<feature type="region of interest" description="Disordered" evidence="1">
    <location>
        <begin position="1103"/>
        <end position="1217"/>
    </location>
</feature>
<reference evidence="2" key="1">
    <citation type="submission" date="2023-06" db="EMBL/GenBank/DDBJ databases">
        <title>Genome-scale phylogeny and comparative genomics of the fungal order Sordariales.</title>
        <authorList>
            <consortium name="Lawrence Berkeley National Laboratory"/>
            <person name="Hensen N."/>
            <person name="Bonometti L."/>
            <person name="Westerberg I."/>
            <person name="Brannstrom I.O."/>
            <person name="Guillou S."/>
            <person name="Cros-Aarteil S."/>
            <person name="Calhoun S."/>
            <person name="Haridas S."/>
            <person name="Kuo A."/>
            <person name="Mondo S."/>
            <person name="Pangilinan J."/>
            <person name="Riley R."/>
            <person name="LaButti K."/>
            <person name="Andreopoulos B."/>
            <person name="Lipzen A."/>
            <person name="Chen C."/>
            <person name="Yanf M."/>
            <person name="Daum C."/>
            <person name="Ng V."/>
            <person name="Clum A."/>
            <person name="Steindorff A."/>
            <person name="Ohm R."/>
            <person name="Martin F."/>
            <person name="Silar P."/>
            <person name="Natvig D."/>
            <person name="Lalanne C."/>
            <person name="Gautier V."/>
            <person name="Ament-velasquez S.L."/>
            <person name="Kruys A."/>
            <person name="Hutchinson M.I."/>
            <person name="Powell A.J."/>
            <person name="Barry K."/>
            <person name="Miller A.N."/>
            <person name="Grigoriev I.V."/>
            <person name="Debuchy R."/>
            <person name="Gladieux P."/>
            <person name="Thoren M.H."/>
            <person name="Johannesson H."/>
        </authorList>
    </citation>
    <scope>NUCLEOTIDE SEQUENCE</scope>
    <source>
        <strain evidence="2">SMH3391-2</strain>
    </source>
</reference>
<feature type="compositionally biased region" description="Polar residues" evidence="1">
    <location>
        <begin position="1161"/>
        <end position="1209"/>
    </location>
</feature>
<proteinExistence type="predicted"/>
<feature type="region of interest" description="Disordered" evidence="1">
    <location>
        <begin position="300"/>
        <end position="331"/>
    </location>
</feature>
<evidence type="ECO:0000256" key="1">
    <source>
        <dbReference type="SAM" id="MobiDB-lite"/>
    </source>
</evidence>
<accession>A0AA39XNP9</accession>
<sequence>MGHDHIPLGGIGVTKDITITHEDRPTPSTYSWLPDPADSVGHVFGEHSGSIVWSVKEDSHADLVFRAIRYDVDSALKEAFLEKDQPTAPFRMFMVGTTPETSTPTILIDTRDGEAGYRWRAGVALKERRVLDHYPGLLLGQYWPSPVGDILPSSTYEPSLTPSHVLSRGAASTLLQDSGYGSASNTATIMYKLPETQEEEVDDGASIITDNLSLDLSRDLIDAYVETFAELLFNSIDLRSVELTPDLKLAERLPALLRAFALQVAVTEASAEGKAVSTFIRQNRGRIANAFGQMIKQTQADVDAHNDDDDDDDDDEEDEDGEINNRGSLRRDGMTFQQKVEQWPDFFENNDLWAQQDIPEDIDYDFDNEDEQLGSTNNPSDLDMARINFIVNTSSYSWLLAALQSRCRLDYDEARVRNSIRRGTISTLKLHRGNRALRTQHVVLRMRWNPRSFIKEQGYRGPRSILTALTITGSATNAQLLSCEQYAKQTWPMIGETMLEGMVEALEVAGTYMNSPASAIQKSLFDDTQISIQVVGEDVQVECIGLLDSILEVVEVFAWMGAALREAYSPESITYTIAHVWHEEQSNHQDSKVQFRIDFSEENIPPNNNTNFPRGDCWRSLLKNPVIARGFPVPFRPENMPGLEVPLGAMALLVDAARLTIFNNRAVLKGFNAAIYPTVYTDDSIIQWHFVVNEDGTRLPYSDGRIHASPELSLPTPIPRIQASRHILGWAPKVSYNIGSPLANYDIGWSSPDFIGPGCALEKFTISGGPGFISAGAEFSLGRKDKTPTINRHTPYFDTLNSLSSSYVVLYDIEDHRAWLSNGLHALLHLVRASLKHDSDSELAVEYVLDPSKLEEDVDVSSPRAAINFLRNRRNLEQIVFPNLDEIRTEEASTTGGPTSKTEYRTSSGVLLKDRVNQMMYVLEQLIDHQASLDTYSSGLPLKLTPRGKLEGYRFMDIAARRPLTPRVTHLKTFSGGGKSWVDFTRAIKAVTLFGEGFGDLLAPDTSVAGTCPRWKRLPKNKDYLAVSAYDMARILRQEGSATSKPMKLAPGVFWQKPTVAFEPCACQAKSKSAEILGMSLGMQRSCDRVQVLLPRNLLLRQDSSSSSSTNTGGAENSRRTAVMSTEGAVIFGRSDTFPWRWPEQGDPRQDTEGARDEEQVSASPLSSQTSKTQSVRSPNSSASVATGSTSITAQSGRSSPGEFSTQRGQGIFRQTIADTKSAPRLWNTWRKLTNLSGKKD</sequence>